<reference evidence="2" key="1">
    <citation type="submission" date="2020-10" db="EMBL/GenBank/DDBJ databases">
        <title>Phylogeny of dyella-like bacteria.</title>
        <authorList>
            <person name="Fu J."/>
        </authorList>
    </citation>
    <scope>NUCLEOTIDE SEQUENCE</scope>
    <source>
        <strain evidence="2">DHOC52</strain>
    </source>
</reference>
<accession>A0ABS2K622</accession>
<keyword evidence="3" id="KW-1185">Reference proteome</keyword>
<feature type="signal peptide" evidence="1">
    <location>
        <begin position="1"/>
        <end position="18"/>
    </location>
</feature>
<dbReference type="PROSITE" id="PS51257">
    <property type="entry name" value="PROKAR_LIPOPROTEIN"/>
    <property type="match status" value="1"/>
</dbReference>
<dbReference type="EMBL" id="JADIKE010000036">
    <property type="protein sequence ID" value="MBM7126207.1"/>
    <property type="molecule type" value="Genomic_DNA"/>
</dbReference>
<evidence type="ECO:0000313" key="2">
    <source>
        <dbReference type="EMBL" id="MBM7126207.1"/>
    </source>
</evidence>
<name>A0ABS2K622_9GAMM</name>
<evidence type="ECO:0000256" key="1">
    <source>
        <dbReference type="SAM" id="SignalP"/>
    </source>
</evidence>
<dbReference type="RefSeq" id="WP_204682695.1">
    <property type="nucleotide sequence ID" value="NZ_BSNR01000002.1"/>
</dbReference>
<keyword evidence="1" id="KW-0732">Signal</keyword>
<organism evidence="2 3">
    <name type="scientific">Dyella flava</name>
    <dbReference type="NCBI Taxonomy" id="1920170"/>
    <lineage>
        <taxon>Bacteria</taxon>
        <taxon>Pseudomonadati</taxon>
        <taxon>Pseudomonadota</taxon>
        <taxon>Gammaproteobacteria</taxon>
        <taxon>Lysobacterales</taxon>
        <taxon>Rhodanobacteraceae</taxon>
        <taxon>Dyella</taxon>
    </lineage>
</organism>
<comment type="caution">
    <text evidence="2">The sequence shown here is derived from an EMBL/GenBank/DDBJ whole genome shotgun (WGS) entry which is preliminary data.</text>
</comment>
<evidence type="ECO:0008006" key="4">
    <source>
        <dbReference type="Google" id="ProtNLM"/>
    </source>
</evidence>
<proteinExistence type="predicted"/>
<feature type="chain" id="PRO_5045520153" description="Lipoprotein" evidence="1">
    <location>
        <begin position="19"/>
        <end position="135"/>
    </location>
</feature>
<dbReference type="Proteomes" id="UP001430149">
    <property type="component" value="Unassembled WGS sequence"/>
</dbReference>
<protein>
    <recommendedName>
        <fullName evidence="4">Lipoprotein</fullName>
    </recommendedName>
</protein>
<sequence>MSTRVASVFLMISLMALAGCFQRMNVHQIATGQTSASVKEQGVPDHVLTSTQLAALSNWITARNDWSGMTVNIPDNPVFEVDMQGADGQSSTLTVYAHSNGSATAYLYHGQRLVPLMRKLSASDLASLKSLITVP</sequence>
<gene>
    <name evidence="2" type="ORF">ISP19_12580</name>
</gene>
<evidence type="ECO:0000313" key="3">
    <source>
        <dbReference type="Proteomes" id="UP001430149"/>
    </source>
</evidence>